<comment type="caution">
    <text evidence="2">The sequence shown here is derived from an EMBL/GenBank/DDBJ whole genome shotgun (WGS) entry which is preliminary data.</text>
</comment>
<organism evidence="2 3">
    <name type="scientific">Ruoffia tabacinasalis</name>
    <dbReference type="NCBI Taxonomy" id="87458"/>
    <lineage>
        <taxon>Bacteria</taxon>
        <taxon>Bacillati</taxon>
        <taxon>Bacillota</taxon>
        <taxon>Bacilli</taxon>
        <taxon>Lactobacillales</taxon>
        <taxon>Aerococcaceae</taxon>
        <taxon>Ruoffia</taxon>
    </lineage>
</organism>
<dbReference type="GO" id="GO:0016787">
    <property type="term" value="F:hydrolase activity"/>
    <property type="evidence" value="ECO:0007669"/>
    <property type="project" value="UniProtKB-KW"/>
</dbReference>
<evidence type="ECO:0000313" key="3">
    <source>
        <dbReference type="Proteomes" id="UP000306420"/>
    </source>
</evidence>
<feature type="domain" description="Serine aminopeptidase S33" evidence="1">
    <location>
        <begin position="100"/>
        <end position="362"/>
    </location>
</feature>
<dbReference type="AlphaFoldDB" id="A0A5R9DXH4"/>
<accession>A0A5R9DXH4</accession>
<dbReference type="PANTHER" id="PTHR11614">
    <property type="entry name" value="PHOSPHOLIPASE-RELATED"/>
    <property type="match status" value="1"/>
</dbReference>
<dbReference type="SUPFAM" id="SSF53474">
    <property type="entry name" value="alpha/beta-Hydrolases"/>
    <property type="match status" value="1"/>
</dbReference>
<dbReference type="Proteomes" id="UP000306420">
    <property type="component" value="Unassembled WGS sequence"/>
</dbReference>
<dbReference type="InterPro" id="IPR051044">
    <property type="entry name" value="MAG_DAG_Lipase"/>
</dbReference>
<reference evidence="2 3" key="1">
    <citation type="submission" date="2019-05" db="EMBL/GenBank/DDBJ databases">
        <title>The metagenome of a microbial culture collection derived from dairy environment covers the genomic content of the human microbiome.</title>
        <authorList>
            <person name="Roder T."/>
            <person name="Wuthrich D."/>
            <person name="Sattari Z."/>
            <person name="Von Ah U."/>
            <person name="Bar C."/>
            <person name="Ronchi F."/>
            <person name="Macpherson A.J."/>
            <person name="Ganal-Vonarburg S.C."/>
            <person name="Bruggmann R."/>
            <person name="Vergeres G."/>
        </authorList>
    </citation>
    <scope>NUCLEOTIDE SEQUENCE [LARGE SCALE GENOMIC DNA]</scope>
    <source>
        <strain evidence="2 3">FAM 24227</strain>
    </source>
</reference>
<name>A0A5R9DXH4_9LACT</name>
<keyword evidence="2" id="KW-0378">Hydrolase</keyword>
<dbReference type="Pfam" id="PF12146">
    <property type="entry name" value="Hydrolase_4"/>
    <property type="match status" value="1"/>
</dbReference>
<dbReference type="Gene3D" id="3.40.50.1820">
    <property type="entry name" value="alpha/beta hydrolase"/>
    <property type="match status" value="1"/>
</dbReference>
<dbReference type="OrthoDB" id="9806902at2"/>
<evidence type="ECO:0000259" key="1">
    <source>
        <dbReference type="Pfam" id="PF12146"/>
    </source>
</evidence>
<proteinExistence type="predicted"/>
<sequence>MKKSFTSTLLKGLFKGTLGLLAYDFAYRLKHTRKQSYQAEVNLTELDMPLQQNLAWIDEEHYEREMNIIARPYIEQFEHAGEIPVGDVALSYLFYLKNSSRPTVFIVHGFNEYKEKYYEVVYYLLQLDYNVLIYDARGHGSSRVETRNSLIDIQHFDYYIEDLKEVIESIKKTYELNEHFYLFAHSMGGAVSTGLIKKYPKLIKAAVLSSPMFSVDTYPYPRSLAHAVASGAGLLNLGHKPIPAQGSNEFIEASTNASEYTPNPDLTHSQQREKYAFNLRLESVAHPTSGGTYNWLATSLEQVNKIVDESALKNVETPLLVFRSVEDKVVRGDGIFTAATYLPQVELIAIDDAGHCIYQEHDEITKPYFSLISYFLKQYN</sequence>
<dbReference type="EMBL" id="VBSP01000053">
    <property type="protein sequence ID" value="TLQ39630.1"/>
    <property type="molecule type" value="Genomic_DNA"/>
</dbReference>
<dbReference type="InterPro" id="IPR029058">
    <property type="entry name" value="AB_hydrolase_fold"/>
</dbReference>
<gene>
    <name evidence="2" type="ORF">FEZ33_10630</name>
</gene>
<dbReference type="InterPro" id="IPR022742">
    <property type="entry name" value="Hydrolase_4"/>
</dbReference>
<evidence type="ECO:0000313" key="2">
    <source>
        <dbReference type="EMBL" id="TLQ39630.1"/>
    </source>
</evidence>
<dbReference type="RefSeq" id="WP_138405364.1">
    <property type="nucleotide sequence ID" value="NZ_VBSP01000053.1"/>
</dbReference>
<protein>
    <submittedName>
        <fullName evidence="2">Alpha/beta hydrolase</fullName>
    </submittedName>
</protein>